<protein>
    <submittedName>
        <fullName evidence="1">TAXI family TRAP transporter solute-binding subunit</fullName>
    </submittedName>
</protein>
<dbReference type="PANTHER" id="PTHR42941">
    <property type="entry name" value="SLL1037 PROTEIN"/>
    <property type="match status" value="1"/>
</dbReference>
<name>A0A975YJE1_9PROT</name>
<dbReference type="InterPro" id="IPR011852">
    <property type="entry name" value="TRAP_TAXI"/>
</dbReference>
<dbReference type="AlphaFoldDB" id="A0A975YJE1"/>
<gene>
    <name evidence="1" type="ORF">KO353_14980</name>
</gene>
<dbReference type="NCBIfam" id="TIGR02122">
    <property type="entry name" value="TRAP_TAXI"/>
    <property type="match status" value="1"/>
</dbReference>
<reference evidence="1" key="1">
    <citation type="submission" date="2021-06" db="EMBL/GenBank/DDBJ databases">
        <title>Elioraea tepida, sp. nov., a moderately thermophilic aerobic anoxygenic phototrophic bacterium isolated from an alkaline siliceous hot spring mat community in Yellowstone National Park, WY, USA.</title>
        <authorList>
            <person name="Saini M.K."/>
            <person name="Yoshida S."/>
            <person name="Sebastian A."/>
            <person name="Hirose S."/>
            <person name="Hara E."/>
            <person name="Tamaki H."/>
            <person name="Soulier N.T."/>
            <person name="Albert I."/>
            <person name="Hanada S."/>
            <person name="Bryant D.A."/>
            <person name="Tank M."/>
        </authorList>
    </citation>
    <scope>NUCLEOTIDE SEQUENCE</scope>
    <source>
        <strain evidence="1">MS-P2</strain>
    </source>
</reference>
<evidence type="ECO:0000313" key="2">
    <source>
        <dbReference type="Proteomes" id="UP000694001"/>
    </source>
</evidence>
<proteinExistence type="predicted"/>
<accession>A0A975YJE1</accession>
<dbReference type="Pfam" id="PF16868">
    <property type="entry name" value="NMT1_3"/>
    <property type="match status" value="1"/>
</dbReference>
<dbReference type="Proteomes" id="UP000694001">
    <property type="component" value="Chromosome"/>
</dbReference>
<organism evidence="1 2">
    <name type="scientific">Elioraea tepida</name>
    <dbReference type="NCBI Taxonomy" id="2843330"/>
    <lineage>
        <taxon>Bacteria</taxon>
        <taxon>Pseudomonadati</taxon>
        <taxon>Pseudomonadota</taxon>
        <taxon>Alphaproteobacteria</taxon>
        <taxon>Acetobacterales</taxon>
        <taxon>Elioraeaceae</taxon>
        <taxon>Elioraea</taxon>
    </lineage>
</organism>
<dbReference type="EMBL" id="CP076448">
    <property type="protein sequence ID" value="QXM24521.1"/>
    <property type="molecule type" value="Genomic_DNA"/>
</dbReference>
<dbReference type="RefSeq" id="WP_218285578.1">
    <property type="nucleotide sequence ID" value="NZ_CP076448.1"/>
</dbReference>
<dbReference type="KEGG" id="elio:KO353_14980"/>
<sequence length="328" mass="34662">MELGAVFRRGVLAAAVGTVALAQGAAAQTWEMVAGALGGGWYTMATGMAAIIQENNPGLTIRVVPGGGLGNPTRVQNGVSQIGFGLDFLVSTAVKGGEPYRMPHDRIAHIGVGYSPTEHHMLRRTDGGPTDMKAILTMPGLRIGAPQGTSSDTLTLIYILRHLGTSFDQIRANGGRVVQGSYTDLAAAYADGQVDYLYVALARPAAMVNEIQRGRRPATLVSFPQDIRDHLSKEYGFSQGTIPAGTYPAPMQTGEVPVTTMDTVLVVSTTLPEEAVYRMVSTIIRNKDKLPAIHPSMAAFNPAVACKYPGAPLHPGARRAFAEAGCTM</sequence>
<evidence type="ECO:0000313" key="1">
    <source>
        <dbReference type="EMBL" id="QXM24521.1"/>
    </source>
</evidence>
<dbReference type="PANTHER" id="PTHR42941:SF1">
    <property type="entry name" value="SLL1037 PROTEIN"/>
    <property type="match status" value="1"/>
</dbReference>
<keyword evidence="2" id="KW-1185">Reference proteome</keyword>